<keyword evidence="2" id="KW-0964">Secreted</keyword>
<evidence type="ECO:0000313" key="4">
    <source>
        <dbReference type="EMBL" id="QDU29976.1"/>
    </source>
</evidence>
<dbReference type="PROSITE" id="PS51820">
    <property type="entry name" value="PA14"/>
    <property type="match status" value="1"/>
</dbReference>
<dbReference type="Pfam" id="PF14339">
    <property type="entry name" value="DUF4394"/>
    <property type="match status" value="1"/>
</dbReference>
<dbReference type="PANTHER" id="PTHR38340:SF1">
    <property type="entry name" value="S-LAYER PROTEIN"/>
    <property type="match status" value="1"/>
</dbReference>
<organism evidence="4 5">
    <name type="scientific">Anatilimnocola aggregata</name>
    <dbReference type="NCBI Taxonomy" id="2528021"/>
    <lineage>
        <taxon>Bacteria</taxon>
        <taxon>Pseudomonadati</taxon>
        <taxon>Planctomycetota</taxon>
        <taxon>Planctomycetia</taxon>
        <taxon>Pirellulales</taxon>
        <taxon>Pirellulaceae</taxon>
        <taxon>Anatilimnocola</taxon>
    </lineage>
</organism>
<dbReference type="SUPFAM" id="SSF63446">
    <property type="entry name" value="Type I dockerin domain"/>
    <property type="match status" value="1"/>
</dbReference>
<feature type="domain" description="PA14" evidence="3">
    <location>
        <begin position="86"/>
        <end position="237"/>
    </location>
</feature>
<dbReference type="Gene3D" id="2.60.120.380">
    <property type="match status" value="1"/>
</dbReference>
<dbReference type="GO" id="GO:0000272">
    <property type="term" value="P:polysaccharide catabolic process"/>
    <property type="evidence" value="ECO:0007669"/>
    <property type="project" value="InterPro"/>
</dbReference>
<dbReference type="Pfam" id="PF00404">
    <property type="entry name" value="Dockerin_1"/>
    <property type="match status" value="1"/>
</dbReference>
<dbReference type="InterPro" id="IPR050557">
    <property type="entry name" value="RTX_toxin/Mannuronan_C5-epim"/>
</dbReference>
<comment type="subcellular location">
    <subcellularLocation>
        <location evidence="1">Secreted</location>
    </subcellularLocation>
</comment>
<dbReference type="RefSeq" id="WP_145094661.1">
    <property type="nucleotide sequence ID" value="NZ_CP036274.1"/>
</dbReference>
<dbReference type="EMBL" id="CP036274">
    <property type="protein sequence ID" value="QDU29976.1"/>
    <property type="molecule type" value="Genomic_DNA"/>
</dbReference>
<dbReference type="InterPro" id="IPR002105">
    <property type="entry name" value="Dockerin_1_rpt"/>
</dbReference>
<evidence type="ECO:0000259" key="3">
    <source>
        <dbReference type="PROSITE" id="PS51820"/>
    </source>
</evidence>
<dbReference type="SUPFAM" id="SSF51120">
    <property type="entry name" value="beta-Roll"/>
    <property type="match status" value="3"/>
</dbReference>
<proteinExistence type="predicted"/>
<dbReference type="KEGG" id="aagg:ETAA8_50940"/>
<dbReference type="GO" id="GO:0004553">
    <property type="term" value="F:hydrolase activity, hydrolyzing O-glycosyl compounds"/>
    <property type="evidence" value="ECO:0007669"/>
    <property type="project" value="InterPro"/>
</dbReference>
<dbReference type="GO" id="GO:0005509">
    <property type="term" value="F:calcium ion binding"/>
    <property type="evidence" value="ECO:0007669"/>
    <property type="project" value="InterPro"/>
</dbReference>
<accession>A0A517YID3</accession>
<dbReference type="Pfam" id="PF00353">
    <property type="entry name" value="HemolysinCabind"/>
    <property type="match status" value="3"/>
</dbReference>
<dbReference type="OrthoDB" id="222299at2"/>
<dbReference type="PANTHER" id="PTHR38340">
    <property type="entry name" value="S-LAYER PROTEIN"/>
    <property type="match status" value="1"/>
</dbReference>
<reference evidence="4 5" key="1">
    <citation type="submission" date="2019-02" db="EMBL/GenBank/DDBJ databases">
        <title>Deep-cultivation of Planctomycetes and their phenomic and genomic characterization uncovers novel biology.</title>
        <authorList>
            <person name="Wiegand S."/>
            <person name="Jogler M."/>
            <person name="Boedeker C."/>
            <person name="Pinto D."/>
            <person name="Vollmers J."/>
            <person name="Rivas-Marin E."/>
            <person name="Kohn T."/>
            <person name="Peeters S.H."/>
            <person name="Heuer A."/>
            <person name="Rast P."/>
            <person name="Oberbeckmann S."/>
            <person name="Bunk B."/>
            <person name="Jeske O."/>
            <person name="Meyerdierks A."/>
            <person name="Storesund J.E."/>
            <person name="Kallscheuer N."/>
            <person name="Luecker S."/>
            <person name="Lage O.M."/>
            <person name="Pohl T."/>
            <person name="Merkel B.J."/>
            <person name="Hornburger P."/>
            <person name="Mueller R.-W."/>
            <person name="Bruemmer F."/>
            <person name="Labrenz M."/>
            <person name="Spormann A.M."/>
            <person name="Op den Camp H."/>
            <person name="Overmann J."/>
            <person name="Amann R."/>
            <person name="Jetten M.S.M."/>
            <person name="Mascher T."/>
            <person name="Medema M.H."/>
            <person name="Devos D.P."/>
            <person name="Kaster A.-K."/>
            <person name="Ovreas L."/>
            <person name="Rohde M."/>
            <person name="Galperin M.Y."/>
            <person name="Jogler C."/>
        </authorList>
    </citation>
    <scope>NUCLEOTIDE SEQUENCE [LARGE SCALE GENOMIC DNA]</scope>
    <source>
        <strain evidence="4 5">ETA_A8</strain>
    </source>
</reference>
<dbReference type="GO" id="GO:0005576">
    <property type="term" value="C:extracellular region"/>
    <property type="evidence" value="ECO:0007669"/>
    <property type="project" value="UniProtKB-SubCell"/>
</dbReference>
<dbReference type="InterPro" id="IPR011049">
    <property type="entry name" value="Serralysin-like_metalloprot_C"/>
</dbReference>
<dbReference type="InterPro" id="IPR018511">
    <property type="entry name" value="Hemolysin-typ_Ca-bd_CS"/>
</dbReference>
<evidence type="ECO:0000313" key="5">
    <source>
        <dbReference type="Proteomes" id="UP000315017"/>
    </source>
</evidence>
<dbReference type="Gene3D" id="2.150.10.10">
    <property type="entry name" value="Serralysin-like metalloprotease, C-terminal"/>
    <property type="match status" value="3"/>
</dbReference>
<gene>
    <name evidence="4" type="ORF">ETAA8_50940</name>
</gene>
<dbReference type="InterPro" id="IPR001343">
    <property type="entry name" value="Hemolysn_Ca-bd"/>
</dbReference>
<dbReference type="InterPro" id="IPR025507">
    <property type="entry name" value="DUF4394"/>
</dbReference>
<dbReference type="InterPro" id="IPR036439">
    <property type="entry name" value="Dockerin_dom_sf"/>
</dbReference>
<sequence length="4339" mass="444793">MSIRLPNRRSLSRSQQRRQFLNQKLGSYRKRILRMETLEDRRVMAVAEWGGTGFSAGHSVEFRKASVAFGQVDNLAKADSLFASAIPGPNVSAQAFASGASTINYIDAGFYDPATSDPSLFPGGVDFPAPVGTAGVDDNDLAMRSTGFLNIPVAGAWNFTVFSDDGFRLLLGSDNEQIAVKSGPGPATNITASATIPAPGIYRYDLVYFERDNFAEVEFYANGPGAFSTNRLVGDPAGITVAQKIDLVLPGTASSDSISIRRNGVNTDVTLNGITRSTPTALINSIVINGNAGDDTLTVDYVNGNPFPSGPITFNGGGNFDSLISTGGNFASAVSTPTSANDGTIVYTGGTTGNATIQYAGLAPITDSNVVASFTVNGTAAGETISIAPSGAFTRVSAPSFELHDLSNKTEIVVNGNGGLDTFNVNLTAASAGLTTLTVNGNVGIDIANILATPVGVSTSYNGVSGTDSVLITNAGSVQGILGPISLANTVSLNSIVVDNSADSSGRVVTLTNSSITGLAPAVINYVPGDTSALTINAGTGADLFTVTSTMNGFPGTTTLNGNSGDDIFNISSAGLGGGNSTNNFNGGIGNDTFNVTGLPASTATLNIDGGVQTLADVLNFTGNAIKTITGVGAGNLDDGPGGSNPVVFTNIETVTGTGVSQLTDTITMGALLPGEVAGGRNSLRVVRSGAGGANIEFYYDNDTAAGPGEVLILQQLYTSTAPVITVNGSAEADTLIIDHSGGFINRTFNYDAGGPVNVGDVNGDALSIRGGTVVNETYSVGLTEDAGIWVQDPDGSGGRGSLIPGVDGLIVNFTGLEPADSDTIATNFDVVYFAAAADNISIVNGGLLNGFNSLQVSDNSSTFETFRFANKANVALHLNGGADTAFLDYTIAAAGLNTLQVFGNGDGAVAGVQLDDNVTDFFQVNATAAIANTVLLSGDGGDDDYLVGTSSVLANINGAINLAGGTGNDRAFISGFNDVAAHNATLTNASLTGAAPAAINYSSLQQLNYSATTANADRLDVLSTAAGTAYIVLGNGGGDTFTVGNTTAEFTTGPVFDGTLDQILGNIIFVGRGDTDTLNVDDSGTLVGDAAASITNIGVTMSLSLLNVNNPIVLSYPTTELAGFAPAAIQYAHGDITTPAVFPSRLENLNVRSSRGDDIITVNDTTATVATVIDAREGNDFLFIDGDDLSGNNTFQGFDGTDEFQLLVLGNIGTNAIPGGPITGLTIEGQAASDSINRDRVQIFDFSGTARGLNYLYLNTQGDINVAAGAPNLGLFGTNLANGEVRVRTTETLIFNDAGENNDIVRVFGGTDDGTIGGANPVNDVLTVGLLNNNTSALVFKDGAPYLSTPPATLVGSRPGIAGGGTATDLLIRGLSPTPIGPFGILLVGNGNSGVVGTGDRAVVQGRSEADLVDVGNPTDIFGFGAGVLQPGAGVGNAYDFFNVSDSQVFTNNIVNGSLTTVSLNIASFDQVGGPVVTENAALIVNGGDEAAPDPVTGVADQFFVTVSANYNIQVNGNLPDPATFDPEGFPLGDELNVIGNGSVNIFSDKATPPNVTTTFGNGIFGVLNTSIERLRLTPSNGVLNLIGDNNDPLVDQNDNFVVRGRDIDVGGSIDGGIGEMFVSINGSNPILLNDVQFLNVFGYDLTGQNLNDPDVNAPDNTVGGADNIDTLDIAAWADNSPRSWDVHVNFNEGVPDTGDGSQLDLLIYNTVFANPVSEDIVVQPSGPTNGELRVTNGAFGTPIVTINYVNNTDIIVLDNDGFLSDDDSLTLRGTAPNTPQASGADNFLINLTAAGDVANPLVTVSDNVGGLDLYRLRNFTGFDSLNIETLAGSDYVRVIGRNDGSVTVNVDGGSPTGVGGNTDIDSVSVFGLTDGADNFIYSVGATNDSGRLAVTRSGAAAATIVNFINTERVDIEGQGGTGADTVTVNATSANDSIAFNGINATDGNLVINGTPLVALLGLGSGASSLTINALGGDDEISVAAGPFAATGGITVNGGDPTASDTVVVVGTAAADAVTIDQLTASGARITGAGAAVITVTTAEKLHYNGLEGGDDLTITTPAGADIATATPTLASGEGAVAITSSVNGDVRLPISWEGINGLTGSIAFADVGGTRVDSLVLLGTNSSDVFQAFNAAGDVNYGYYDTPGSFLTLLAFTISTPGVNSLALSGLNGDDVFTIVGNHPFAGGVQVDGGNPSSGSDVLNFVGAGAAITVSLTADTITEGAFGPVNYVGIEDVAIAGAAAALTVNGTAADDRFDVQPTAAGAGSLKVFTTGSIVKTSPQFTYTGVNNAAFTLNGGTGFDDVHLLGTNGIDTITSAATTVTQAGGTVTFGTALERLNIDAFDGDDNINLGTFTSVNAIIKGGLGNDTIIGTGVVATGDLIYGGSGNDILRGGAGNDTIYGEDGNDTFGVVSVGAAQDAGDDLFFGGDGSDRFIWNPGDGNDLFEGGAGDADVLQFEGNNNNNTFILNQVGTRLEFRFGAVDLDVAGTEEVEIVTRDGIDNTIINDLYATDVRHVSVNNEGAVAPVVAADTLTVNGREVSDSINVLNVGGLIQVTGLRYDVRLLNSVVAQGDTLIVNANAGNDTVVASEGVEGVVAIVLNGGDGDDYLSADATLVGGDGNDTLVGGSGNDILIGDGSSDIMLGLTATGSLVRFEMSNPAAALTTTPITGLPGGETLLGIDFRPATSQLYGVSSAGSIYTIDPISGAATLVGAGFGFVPNGTSFGFDFNPVPDRIRFTSDNEQNLRLNPNTGALAITDGNLAYAVGDPNFGANPNIVGSAYTNSFGGATTTTLFGIDSTLNILVSQNPPNAGTLNTIGALGVDPSAVVGFDILTGSNTAVATLVVGGVQQLYTINLLTGTATLIGNAPAGISFIGMASVPGTGDDLIIGGGGADILSGGGGEDTMIGGTGADTFHGGDGFDTILIQGTSANDRIDVQQDFLNAVPPAATSYTLRHEVSNVLLGFDGILGGAGTETDTILTTDLATTVENVSIVAGSGADTIRVAHNDLYFNQPLFTMRITVDGGAGATSDRLTVTDLLVGDTTIQRIGGTAGSGSFSMGSNAPVVYSDIEFATLDPVNTITGGTGGDGTGRLIVFPFDPNEQNGQLQNATFLGNGTTNLQATIDPGVDPGPMANPAGFGLPGDEDWYRIVANETGTLDFQVYFEEVASRGARVGLPGNGNLDIAVYDADGLVNGAPLAIGGVSTFGGNDGANGPELDTAPFANERVRIPAVAGQTYYLRIGGAALTADGSPNASLAVNAYSVSVVNSAAPVPRDLELDDVVAMSSVAGPLAPNLVVTATAFTANVAGLSITPDFYVGKYVYFLQAPGNPSDLNGQRARVTGYNGAGGFTFAAGSFTGAPAVGDLFQIESVDTGRSQFDNHTRDITPTIFLRLDDASLLNDLPGNPSGQTNAPPPDQVIPITYQINSSLNPTNQPPEGFAAGFRIAIFSENNTHSPVPGTGLTFLGYASPVAGSPGLYTYTFPDANPLSPGSHFITAKVEMIDPADTTPGTGLPVDIDRATGFGASSQSLEIVVDTQVPPVYFGLPTSTETGFEFTATDGLHPDSDTGVNGMPATFTDGITSDLTPKFYGSAEANSIVRLYLDNRNTAAFPGTTIGVLDAFDILIAQTVANPEDGTNQLPTGWWEAESTVSFNDPTFFPNEDGLRTVFATSEDLSGNVNPTGIAAELLAVFIDTQGPQVTDVRFNTVDSTYNVFDHKYESVIGGDPGTLVPTPLVNSIIVKVQDLPERVANFVYQAIKTDTNLVNPVTGAIINGGVDDLPLGLVNVFGDYSGNIPIRRITFTADQNPNTPALDPFVLPDIARGYITITFGSDPNGIPGDLDDVILTLPDDRFTLTVYDAIQDPVGNHLDGESQAIEPHDQPAFPSGDGIPGGDFVARFTVDTRPELGNWAAGSAWVDINGNQIFDQDNVDFTNRDIAYLMGYTSDELFAGNFAPAGALAADGFDKLAAYGRVNGQWRWQIDTDNDGVPDIERVDPAGINGFPVAGNFNNAIVGDEVGLFTGNTWFLDVDQDYNLGDGAGVRVIPWVNAAGVSVSGYGFTGDFDGDGEYDLGSWTDDTFQLSLSSDPTNVGAFGADGRIDLTFHFGFAGARERPVVADMNMDGFDDLGLWTPDRATQVEGIGGEWYWLMSGEVVNDTPNPSGNSANPGDLLGPSIPDRVVIDPISPFPGVQRTVKFTPVPFGNDLYMQFGDEFSLPIVGNFDPPATLSSVLPGTNRNDPLDVNNDGRISAFDAIEVINRLNRSNGSVSVPTKGFIRAPFLDVDQNLRVSAFDALQVINYLNANPIMPSVVGLEDVGGSGGENTENDEALLAFLDDGEL</sequence>
<keyword evidence="5" id="KW-1185">Reference proteome</keyword>
<dbReference type="Proteomes" id="UP000315017">
    <property type="component" value="Chromosome"/>
</dbReference>
<dbReference type="PRINTS" id="PR00313">
    <property type="entry name" value="CABNDNGRPT"/>
</dbReference>
<dbReference type="PROSITE" id="PS00330">
    <property type="entry name" value="HEMOLYSIN_CALCIUM"/>
    <property type="match status" value="2"/>
</dbReference>
<protein>
    <recommendedName>
        <fullName evidence="3">PA14 domain-containing protein</fullName>
    </recommendedName>
</protein>
<dbReference type="InterPro" id="IPR037524">
    <property type="entry name" value="PA14/GLEYA"/>
</dbReference>
<name>A0A517YID3_9BACT</name>
<evidence type="ECO:0000256" key="1">
    <source>
        <dbReference type="ARBA" id="ARBA00004613"/>
    </source>
</evidence>
<evidence type="ECO:0000256" key="2">
    <source>
        <dbReference type="ARBA" id="ARBA00022525"/>
    </source>
</evidence>